<name>A0AAI8VF64_9PEZI</name>
<dbReference type="Proteomes" id="UP001295740">
    <property type="component" value="Unassembled WGS sequence"/>
</dbReference>
<feature type="region of interest" description="Disordered" evidence="1">
    <location>
        <begin position="157"/>
        <end position="190"/>
    </location>
</feature>
<keyword evidence="3" id="KW-1185">Reference proteome</keyword>
<gene>
    <name evidence="2" type="ORF">KHLLAP_LOCUS4252</name>
</gene>
<evidence type="ECO:0000256" key="1">
    <source>
        <dbReference type="SAM" id="MobiDB-lite"/>
    </source>
</evidence>
<dbReference type="AlphaFoldDB" id="A0AAI8VF64"/>
<proteinExistence type="predicted"/>
<organism evidence="2 3">
    <name type="scientific">Anthostomella pinea</name>
    <dbReference type="NCBI Taxonomy" id="933095"/>
    <lineage>
        <taxon>Eukaryota</taxon>
        <taxon>Fungi</taxon>
        <taxon>Dikarya</taxon>
        <taxon>Ascomycota</taxon>
        <taxon>Pezizomycotina</taxon>
        <taxon>Sordariomycetes</taxon>
        <taxon>Xylariomycetidae</taxon>
        <taxon>Xylariales</taxon>
        <taxon>Xylariaceae</taxon>
        <taxon>Anthostomella</taxon>
    </lineage>
</organism>
<evidence type="ECO:0000313" key="2">
    <source>
        <dbReference type="EMBL" id="CAJ2503784.1"/>
    </source>
</evidence>
<accession>A0AAI8VF64</accession>
<comment type="caution">
    <text evidence="2">The sequence shown here is derived from an EMBL/GenBank/DDBJ whole genome shotgun (WGS) entry which is preliminary data.</text>
</comment>
<reference evidence="2" key="1">
    <citation type="submission" date="2023-10" db="EMBL/GenBank/DDBJ databases">
        <authorList>
            <person name="Hackl T."/>
        </authorList>
    </citation>
    <scope>NUCLEOTIDE SEQUENCE</scope>
</reference>
<evidence type="ECO:0000313" key="3">
    <source>
        <dbReference type="Proteomes" id="UP001295740"/>
    </source>
</evidence>
<dbReference type="EMBL" id="CAUWAG010000006">
    <property type="protein sequence ID" value="CAJ2503784.1"/>
    <property type="molecule type" value="Genomic_DNA"/>
</dbReference>
<feature type="compositionally biased region" description="Low complexity" evidence="1">
    <location>
        <begin position="160"/>
        <end position="174"/>
    </location>
</feature>
<sequence length="216" mass="23325">MAPKSSKWDDKMNAALPPRPRWFTIYFNAMPQVVPELGMARSASTHWSGCLARVREVRGGNLFQSADHADVTAELNISSDTVSEVYWQKPPFLPPWKGDFRKRRVFKKCDGQRPHCDTLVKNKTTDLWWTPRQEPSSISNAATPATINVVTATGNEDDSVAGSAASSVAASDEGPVTDDDAGSVAGSDTASDVTVVGIEYGAVEEAAIVDHLSSED</sequence>
<protein>
    <submittedName>
        <fullName evidence="2">Uu.00g111780.m01.CDS01</fullName>
    </submittedName>
</protein>